<gene>
    <name evidence="1" type="ORF">APY94_07470</name>
</gene>
<dbReference type="AlphaFoldDB" id="A0A124EB97"/>
<name>A0A124EB97_9EURY</name>
<dbReference type="RefSeq" id="WP_058939034.1">
    <property type="nucleotide sequence ID" value="NZ_LLYW01000025.1"/>
</dbReference>
<dbReference type="Pfam" id="PF08967">
    <property type="entry name" value="ENCP4"/>
    <property type="match status" value="1"/>
</dbReference>
<dbReference type="Gene3D" id="3.30.2320.10">
    <property type="entry name" value="hypothetical protein PF0899 domain"/>
    <property type="match status" value="1"/>
</dbReference>
<evidence type="ECO:0000313" key="1">
    <source>
        <dbReference type="EMBL" id="KUH33100.1"/>
    </source>
</evidence>
<dbReference type="PIRSF" id="PIRSF004604">
    <property type="entry name" value="UCP004604"/>
    <property type="match status" value="1"/>
</dbReference>
<comment type="caution">
    <text evidence="1">The sequence shown here is derived from an EMBL/GenBank/DDBJ whole genome shotgun (WGS) entry which is preliminary data.</text>
</comment>
<evidence type="ECO:0000313" key="2">
    <source>
        <dbReference type="Proteomes" id="UP000053462"/>
    </source>
</evidence>
<dbReference type="EMBL" id="LLYW01000025">
    <property type="protein sequence ID" value="KUH33100.1"/>
    <property type="molecule type" value="Genomic_DNA"/>
</dbReference>
<dbReference type="OrthoDB" id="86177at2157"/>
<organism evidence="1 2">
    <name type="scientific">Thermococcus celericrescens</name>
    <dbReference type="NCBI Taxonomy" id="227598"/>
    <lineage>
        <taxon>Archaea</taxon>
        <taxon>Methanobacteriati</taxon>
        <taxon>Methanobacteriota</taxon>
        <taxon>Thermococci</taxon>
        <taxon>Thermococcales</taxon>
        <taxon>Thermococcaceae</taxon>
        <taxon>Thermococcus</taxon>
    </lineage>
</organism>
<proteinExistence type="predicted"/>
<evidence type="ECO:0008006" key="3">
    <source>
        <dbReference type="Google" id="ProtNLM"/>
    </source>
</evidence>
<protein>
    <recommendedName>
        <fullName evidence="3">DUF1884 domain-containing protein</fullName>
    </recommendedName>
</protein>
<reference evidence="1 2" key="1">
    <citation type="submission" date="2015-10" db="EMBL/GenBank/DDBJ databases">
        <title>Draft genome sequence of Thermococcus celericrescens strain DSM 17994.</title>
        <authorList>
            <person name="Hong S.-J."/>
            <person name="Park C.-E."/>
            <person name="Shin J.-H."/>
        </authorList>
    </citation>
    <scope>NUCLEOTIDE SEQUENCE [LARGE SCALE GENOMIC DNA]</scope>
    <source>
        <strain evidence="1 2">DSM 17994</strain>
    </source>
</reference>
<keyword evidence="2" id="KW-1185">Reference proteome</keyword>
<accession>A0A124EB97</accession>
<dbReference type="STRING" id="227598.APY94_07470"/>
<dbReference type="Proteomes" id="UP000053462">
    <property type="component" value="Unassembled WGS sequence"/>
</dbReference>
<dbReference type="InterPro" id="IPR014418">
    <property type="entry name" value="ENCP4"/>
</dbReference>
<sequence>MKEIHDLLNKAIRELREEGLEPDILLVGPNFIEYAVEQLRECRFKIYKIDELGYDAVVADSSYLGQVKRASRRISVEPLLVENEMWEEIRKLEV</sequence>
<dbReference type="SUPFAM" id="SSF111057">
    <property type="entry name" value="Hypothetical protein PF0899"/>
    <property type="match status" value="1"/>
</dbReference>
<dbReference type="NCBIfam" id="NF041191">
    <property type="entry name" value="encap_f4b"/>
    <property type="match status" value="1"/>
</dbReference>
<dbReference type="InterPro" id="IPR036216">
    <property type="entry name" value="ENCP4_sf"/>
</dbReference>